<evidence type="ECO:0000256" key="4">
    <source>
        <dbReference type="ARBA" id="ARBA00047960"/>
    </source>
</evidence>
<dbReference type="GO" id="GO:0005737">
    <property type="term" value="C:cytoplasm"/>
    <property type="evidence" value="ECO:0007669"/>
    <property type="project" value="TreeGrafter"/>
</dbReference>
<dbReference type="Gene3D" id="1.20.1050.10">
    <property type="match status" value="1"/>
</dbReference>
<organism evidence="7 8">
    <name type="scientific">Mortierella isabellina</name>
    <name type="common">Filamentous fungus</name>
    <name type="synonym">Umbelopsis isabellina</name>
    <dbReference type="NCBI Taxonomy" id="91625"/>
    <lineage>
        <taxon>Eukaryota</taxon>
        <taxon>Fungi</taxon>
        <taxon>Fungi incertae sedis</taxon>
        <taxon>Mucoromycota</taxon>
        <taxon>Mucoromycotina</taxon>
        <taxon>Umbelopsidomycetes</taxon>
        <taxon>Umbelopsidales</taxon>
        <taxon>Umbelopsidaceae</taxon>
        <taxon>Umbelopsis</taxon>
    </lineage>
</organism>
<dbReference type="FunFam" id="3.40.30.10:FF:000016">
    <property type="entry name" value="Glutathione S-transferase F2"/>
    <property type="match status" value="1"/>
</dbReference>
<dbReference type="EMBL" id="JAEPQZ010000001">
    <property type="protein sequence ID" value="KAG2186261.1"/>
    <property type="molecule type" value="Genomic_DNA"/>
</dbReference>
<dbReference type="PROSITE" id="PS50404">
    <property type="entry name" value="GST_NTER"/>
    <property type="match status" value="1"/>
</dbReference>
<evidence type="ECO:0000313" key="8">
    <source>
        <dbReference type="Proteomes" id="UP000654370"/>
    </source>
</evidence>
<gene>
    <name evidence="7" type="ORF">INT43_002699</name>
</gene>
<dbReference type="GO" id="GO:0043295">
    <property type="term" value="F:glutathione binding"/>
    <property type="evidence" value="ECO:0007669"/>
    <property type="project" value="TreeGrafter"/>
</dbReference>
<dbReference type="SUPFAM" id="SSF52833">
    <property type="entry name" value="Thioredoxin-like"/>
    <property type="match status" value="1"/>
</dbReference>
<keyword evidence="8" id="KW-1185">Reference proteome</keyword>
<dbReference type="Proteomes" id="UP000654370">
    <property type="component" value="Unassembled WGS sequence"/>
</dbReference>
<dbReference type="InterPro" id="IPR004046">
    <property type="entry name" value="GST_C"/>
</dbReference>
<dbReference type="AlphaFoldDB" id="A0A8H7UHP7"/>
<dbReference type="InterPro" id="IPR004045">
    <property type="entry name" value="Glutathione_S-Trfase_N"/>
</dbReference>
<evidence type="ECO:0000256" key="1">
    <source>
        <dbReference type="ARBA" id="ARBA00010128"/>
    </source>
</evidence>
<dbReference type="FunFam" id="1.20.1050.10:FF:000004">
    <property type="entry name" value="Glutathione S-transferase F2"/>
    <property type="match status" value="1"/>
</dbReference>
<dbReference type="SUPFAM" id="SSF47616">
    <property type="entry name" value="GST C-terminal domain-like"/>
    <property type="match status" value="1"/>
</dbReference>
<evidence type="ECO:0000313" key="7">
    <source>
        <dbReference type="EMBL" id="KAG2186261.1"/>
    </source>
</evidence>
<dbReference type="SFLD" id="SFLDG00358">
    <property type="entry name" value="Main_(cytGST)"/>
    <property type="match status" value="1"/>
</dbReference>
<dbReference type="GO" id="GO:0004364">
    <property type="term" value="F:glutathione transferase activity"/>
    <property type="evidence" value="ECO:0007669"/>
    <property type="project" value="UniProtKB-EC"/>
</dbReference>
<evidence type="ECO:0000259" key="5">
    <source>
        <dbReference type="PROSITE" id="PS50404"/>
    </source>
</evidence>
<dbReference type="PANTHER" id="PTHR43900">
    <property type="entry name" value="GLUTATHIONE S-TRANSFERASE RHO"/>
    <property type="match status" value="1"/>
</dbReference>
<name>A0A8H7UHP7_MORIS</name>
<evidence type="ECO:0000256" key="2">
    <source>
        <dbReference type="ARBA" id="ARBA00012452"/>
    </source>
</evidence>
<proteinExistence type="inferred from homology"/>
<dbReference type="PANTHER" id="PTHR43900:SF3">
    <property type="entry name" value="GLUTATHIONE S-TRANSFERASE RHO"/>
    <property type="match status" value="1"/>
</dbReference>
<dbReference type="Pfam" id="PF02798">
    <property type="entry name" value="GST_N"/>
    <property type="match status" value="1"/>
</dbReference>
<evidence type="ECO:0000259" key="6">
    <source>
        <dbReference type="PROSITE" id="PS50405"/>
    </source>
</evidence>
<dbReference type="InterPro" id="IPR036282">
    <property type="entry name" value="Glutathione-S-Trfase_C_sf"/>
</dbReference>
<comment type="similarity">
    <text evidence="1">Belongs to the GST superfamily. Phi family.</text>
</comment>
<dbReference type="GO" id="GO:0006749">
    <property type="term" value="P:glutathione metabolic process"/>
    <property type="evidence" value="ECO:0007669"/>
    <property type="project" value="TreeGrafter"/>
</dbReference>
<sequence>MAIKVIGSARATCTQRIIAVAKALNVDLEIETLDMANRAHKSPEYIKNYQPFGRIPVLVDGDFQLFESRAICRYLVHKYQNKDTIQLIPEDLQQSSLIEQYISVEMSEWGTCIDKYVYETVFKKMFGLTPDEEKIAELRKAAEQVLDVYNQMLEGKDYLLGDKYTLADICHLPYGQHAYNAGLADVFDAPSRPNVARWWKNISSQPSWQATIAN</sequence>
<dbReference type="OrthoDB" id="249703at2759"/>
<dbReference type="InterPro" id="IPR010987">
    <property type="entry name" value="Glutathione-S-Trfase_C-like"/>
</dbReference>
<dbReference type="PROSITE" id="PS50405">
    <property type="entry name" value="GST_CTER"/>
    <property type="match status" value="1"/>
</dbReference>
<feature type="domain" description="GST N-terminal" evidence="5">
    <location>
        <begin position="1"/>
        <end position="83"/>
    </location>
</feature>
<protein>
    <recommendedName>
        <fullName evidence="2">glutathione transferase</fullName>
        <ecNumber evidence="2">2.5.1.18</ecNumber>
    </recommendedName>
</protein>
<dbReference type="SFLD" id="SFLDS00019">
    <property type="entry name" value="Glutathione_Transferase_(cytos"/>
    <property type="match status" value="1"/>
</dbReference>
<evidence type="ECO:0000256" key="3">
    <source>
        <dbReference type="ARBA" id="ARBA00022679"/>
    </source>
</evidence>
<dbReference type="Gene3D" id="3.40.30.10">
    <property type="entry name" value="Glutaredoxin"/>
    <property type="match status" value="1"/>
</dbReference>
<dbReference type="InterPro" id="IPR040079">
    <property type="entry name" value="Glutathione_S-Trfase"/>
</dbReference>
<dbReference type="Pfam" id="PF00043">
    <property type="entry name" value="GST_C"/>
    <property type="match status" value="1"/>
</dbReference>
<keyword evidence="3" id="KW-0808">Transferase</keyword>
<dbReference type="InterPro" id="IPR036249">
    <property type="entry name" value="Thioredoxin-like_sf"/>
</dbReference>
<comment type="catalytic activity">
    <reaction evidence="4">
        <text>RX + glutathione = an S-substituted glutathione + a halide anion + H(+)</text>
        <dbReference type="Rhea" id="RHEA:16437"/>
        <dbReference type="ChEBI" id="CHEBI:15378"/>
        <dbReference type="ChEBI" id="CHEBI:16042"/>
        <dbReference type="ChEBI" id="CHEBI:17792"/>
        <dbReference type="ChEBI" id="CHEBI:57925"/>
        <dbReference type="ChEBI" id="CHEBI:90779"/>
        <dbReference type="EC" id="2.5.1.18"/>
    </reaction>
</comment>
<dbReference type="EC" id="2.5.1.18" evidence="2"/>
<reference evidence="7" key="1">
    <citation type="submission" date="2020-12" db="EMBL/GenBank/DDBJ databases">
        <title>Metabolic potential, ecology and presence of endohyphal bacteria is reflected in genomic diversity of Mucoromycotina.</title>
        <authorList>
            <person name="Muszewska A."/>
            <person name="Okrasinska A."/>
            <person name="Steczkiewicz K."/>
            <person name="Drgas O."/>
            <person name="Orlowska M."/>
            <person name="Perlinska-Lenart U."/>
            <person name="Aleksandrzak-Piekarczyk T."/>
            <person name="Szatraj K."/>
            <person name="Zielenkiewicz U."/>
            <person name="Pilsyk S."/>
            <person name="Malc E."/>
            <person name="Mieczkowski P."/>
            <person name="Kruszewska J.S."/>
            <person name="Biernat P."/>
            <person name="Pawlowska J."/>
        </authorList>
    </citation>
    <scope>NUCLEOTIDE SEQUENCE</scope>
    <source>
        <strain evidence="7">WA0000067209</strain>
    </source>
</reference>
<comment type="caution">
    <text evidence="7">The sequence shown here is derived from an EMBL/GenBank/DDBJ whole genome shotgun (WGS) entry which is preliminary data.</text>
</comment>
<accession>A0A8H7UHP7</accession>
<feature type="domain" description="GST C-terminal" evidence="6">
    <location>
        <begin position="91"/>
        <end position="214"/>
    </location>
</feature>
<dbReference type="GO" id="GO:0009636">
    <property type="term" value="P:response to toxic substance"/>
    <property type="evidence" value="ECO:0007669"/>
    <property type="project" value="UniProtKB-ARBA"/>
</dbReference>